<organism evidence="1 2">
    <name type="scientific">Alicyclobacillus macrosporangiidus</name>
    <dbReference type="NCBI Taxonomy" id="392015"/>
    <lineage>
        <taxon>Bacteria</taxon>
        <taxon>Bacillati</taxon>
        <taxon>Bacillota</taxon>
        <taxon>Bacilli</taxon>
        <taxon>Bacillales</taxon>
        <taxon>Alicyclobacillaceae</taxon>
        <taxon>Alicyclobacillus</taxon>
    </lineage>
</organism>
<name>A0A1I7IC23_9BACL</name>
<protein>
    <submittedName>
        <fullName evidence="1">Uncharacterized protein</fullName>
    </submittedName>
</protein>
<sequence>MIGETMRTWIEAWNSGNFWAFVRWRAGIHRRYVKRRPAQR</sequence>
<accession>A0A1I7IC23</accession>
<dbReference type="RefSeq" id="WP_281245572.1">
    <property type="nucleotide sequence ID" value="NZ_FPBV01000006.1"/>
</dbReference>
<evidence type="ECO:0000313" key="2">
    <source>
        <dbReference type="Proteomes" id="UP000183508"/>
    </source>
</evidence>
<dbReference type="AlphaFoldDB" id="A0A1I7IC23"/>
<evidence type="ECO:0000313" key="1">
    <source>
        <dbReference type="EMBL" id="SFU70438.1"/>
    </source>
</evidence>
<dbReference type="STRING" id="392015.SAMN05421543_106121"/>
<dbReference type="Proteomes" id="UP000183508">
    <property type="component" value="Unassembled WGS sequence"/>
</dbReference>
<keyword evidence="2" id="KW-1185">Reference proteome</keyword>
<dbReference type="EMBL" id="FPBV01000006">
    <property type="protein sequence ID" value="SFU70438.1"/>
    <property type="molecule type" value="Genomic_DNA"/>
</dbReference>
<gene>
    <name evidence="1" type="ORF">SAMN05421543_106121</name>
</gene>
<proteinExistence type="predicted"/>
<reference evidence="2" key="1">
    <citation type="submission" date="2016-10" db="EMBL/GenBank/DDBJ databases">
        <authorList>
            <person name="Varghese N."/>
        </authorList>
    </citation>
    <scope>NUCLEOTIDE SEQUENCE [LARGE SCALE GENOMIC DNA]</scope>
    <source>
        <strain evidence="2">DSM 17980</strain>
    </source>
</reference>